<sequence length="639" mass="71155">MPATTNGQTLACPVSLPQVHVTGQNDQGQAIVQWSYECKETVYPEHGLTNHHLYTTANLPVDLNNDVDIKDHKDWVAAGKYGLTRKNGTVCRYVNFAPSHKPLYHRTQSLDFGLVIEGSVVLHLDDGSETFMKKGDVVVQRATWHAWSNPSSTEWARMVFVLQDCNATQLLYVTGISTGSSLGGENTFAAELRRRRFWACYLVHCHTTEKQALFEPIGDIKQVPLPWPEDDFQNLACTNAHTYLEAKQANGGVFAELIRIMTLWASVVALLKNSEIRFGDRVTQIHSLHDKLEHWRQQLPTHLQLTPLRMAQSADFVPNILLINIIYHQSLCGLHASIVPLYSWGGSGDGSWLTARQLSAQIAFEHASTLSAFFDVLLSRHSHILSATSNFIAHAAHCACVVQMPYMWCRNSAVRALASNNVKVNAKMIHVLAKYWRFASLLEVHLSRLHRLHKKHPSQPEDEPKFSDPKTLMNCQTRASSARANLLEFFGILRRREGGGYVKSGEEDAFRVEEDETESSSASSLLVHAEKDPQSQTSSNAGNLNAGINTASAGPYEDPMPGVEPQQEDPSSMATLPAQWPDLFTSDSQTFDMFYPFLDPGYLDHLGEANVGGLQGNGEDLFSLYDFENEASNGLEPNI</sequence>
<dbReference type="PANTHER" id="PTHR36156">
    <property type="entry name" value="SLR2101 PROTEIN"/>
    <property type="match status" value="1"/>
</dbReference>
<comment type="caution">
    <text evidence="3">The sequence shown here is derived from an EMBL/GenBank/DDBJ whole genome shotgun (WGS) entry which is preliminary data.</text>
</comment>
<accession>A0AA38XKL8</accession>
<dbReference type="InterPro" id="IPR014710">
    <property type="entry name" value="RmlC-like_jellyroll"/>
</dbReference>
<dbReference type="InterPro" id="IPR047142">
    <property type="entry name" value="OryJ/VirC-like"/>
</dbReference>
<dbReference type="CDD" id="cd02231">
    <property type="entry name" value="cupin_BLL6423-like"/>
    <property type="match status" value="1"/>
</dbReference>
<dbReference type="Proteomes" id="UP001172673">
    <property type="component" value="Unassembled WGS sequence"/>
</dbReference>
<dbReference type="Gene3D" id="2.60.120.10">
    <property type="entry name" value="Jelly Rolls"/>
    <property type="match status" value="1"/>
</dbReference>
<dbReference type="CDD" id="cd12148">
    <property type="entry name" value="fungal_TF_MHR"/>
    <property type="match status" value="1"/>
</dbReference>
<evidence type="ECO:0000313" key="4">
    <source>
        <dbReference type="Proteomes" id="UP001172673"/>
    </source>
</evidence>
<keyword evidence="4" id="KW-1185">Reference proteome</keyword>
<evidence type="ECO:0000259" key="2">
    <source>
        <dbReference type="Pfam" id="PF07883"/>
    </source>
</evidence>
<feature type="region of interest" description="Disordered" evidence="1">
    <location>
        <begin position="507"/>
        <end position="573"/>
    </location>
</feature>
<evidence type="ECO:0000313" key="3">
    <source>
        <dbReference type="EMBL" id="KAJ9615186.1"/>
    </source>
</evidence>
<dbReference type="SUPFAM" id="SSF51182">
    <property type="entry name" value="RmlC-like cupins"/>
    <property type="match status" value="1"/>
</dbReference>
<protein>
    <recommendedName>
        <fullName evidence="2">Cupin type-2 domain-containing protein</fullName>
    </recommendedName>
</protein>
<proteinExistence type="predicted"/>
<dbReference type="Pfam" id="PF07883">
    <property type="entry name" value="Cupin_2"/>
    <property type="match status" value="1"/>
</dbReference>
<evidence type="ECO:0000256" key="1">
    <source>
        <dbReference type="SAM" id="MobiDB-lite"/>
    </source>
</evidence>
<dbReference type="PANTHER" id="PTHR36156:SF2">
    <property type="entry name" value="CUPIN TYPE-2 DOMAIN-CONTAINING PROTEIN"/>
    <property type="match status" value="1"/>
</dbReference>
<dbReference type="AlphaFoldDB" id="A0AA38XKL8"/>
<organism evidence="3 4">
    <name type="scientific">Cladophialophora chaetospira</name>
    <dbReference type="NCBI Taxonomy" id="386627"/>
    <lineage>
        <taxon>Eukaryota</taxon>
        <taxon>Fungi</taxon>
        <taxon>Dikarya</taxon>
        <taxon>Ascomycota</taxon>
        <taxon>Pezizomycotina</taxon>
        <taxon>Eurotiomycetes</taxon>
        <taxon>Chaetothyriomycetidae</taxon>
        <taxon>Chaetothyriales</taxon>
        <taxon>Herpotrichiellaceae</taxon>
        <taxon>Cladophialophora</taxon>
    </lineage>
</organism>
<feature type="compositionally biased region" description="Polar residues" evidence="1">
    <location>
        <begin position="534"/>
        <end position="552"/>
    </location>
</feature>
<gene>
    <name evidence="3" type="ORF">H2200_001260</name>
</gene>
<dbReference type="InterPro" id="IPR011051">
    <property type="entry name" value="RmlC_Cupin_sf"/>
</dbReference>
<dbReference type="EMBL" id="JAPDRK010000002">
    <property type="protein sequence ID" value="KAJ9615186.1"/>
    <property type="molecule type" value="Genomic_DNA"/>
</dbReference>
<dbReference type="InterPro" id="IPR013096">
    <property type="entry name" value="Cupin_2"/>
</dbReference>
<feature type="domain" description="Cupin type-2" evidence="2">
    <location>
        <begin position="94"/>
        <end position="161"/>
    </location>
</feature>
<name>A0AA38XKL8_9EURO</name>
<reference evidence="3" key="1">
    <citation type="submission" date="2022-10" db="EMBL/GenBank/DDBJ databases">
        <title>Culturing micro-colonial fungi from biological soil crusts in the Mojave desert and describing Neophaeococcomyces mojavensis, and introducing the new genera and species Taxawa tesnikishii.</title>
        <authorList>
            <person name="Kurbessoian T."/>
            <person name="Stajich J.E."/>
        </authorList>
    </citation>
    <scope>NUCLEOTIDE SEQUENCE</scope>
    <source>
        <strain evidence="3">TK_41</strain>
    </source>
</reference>